<dbReference type="AlphaFoldDB" id="A0A2M4DS96"/>
<accession>A0A2M4DS96</accession>
<dbReference type="EMBL" id="GGFL01015840">
    <property type="protein sequence ID" value="MBW80018.1"/>
    <property type="molecule type" value="Transcribed_RNA"/>
</dbReference>
<name>A0A2M4DS96_ANODA</name>
<proteinExistence type="predicted"/>
<organism evidence="2">
    <name type="scientific">Anopheles darlingi</name>
    <name type="common">Mosquito</name>
    <dbReference type="NCBI Taxonomy" id="43151"/>
    <lineage>
        <taxon>Eukaryota</taxon>
        <taxon>Metazoa</taxon>
        <taxon>Ecdysozoa</taxon>
        <taxon>Arthropoda</taxon>
        <taxon>Hexapoda</taxon>
        <taxon>Insecta</taxon>
        <taxon>Pterygota</taxon>
        <taxon>Neoptera</taxon>
        <taxon>Endopterygota</taxon>
        <taxon>Diptera</taxon>
        <taxon>Nematocera</taxon>
        <taxon>Culicoidea</taxon>
        <taxon>Culicidae</taxon>
        <taxon>Anophelinae</taxon>
        <taxon>Anopheles</taxon>
    </lineage>
</organism>
<protein>
    <submittedName>
        <fullName evidence="2">Putative secreted protein</fullName>
    </submittedName>
</protein>
<evidence type="ECO:0000313" key="2">
    <source>
        <dbReference type="EMBL" id="MBW80018.1"/>
    </source>
</evidence>
<reference evidence="2" key="1">
    <citation type="submission" date="2018-01" db="EMBL/GenBank/DDBJ databases">
        <title>An insight into the sialome of Amazonian anophelines.</title>
        <authorList>
            <person name="Ribeiro J.M."/>
            <person name="Scarpassa V."/>
            <person name="Calvo E."/>
        </authorList>
    </citation>
    <scope>NUCLEOTIDE SEQUENCE</scope>
</reference>
<evidence type="ECO:0000256" key="1">
    <source>
        <dbReference type="SAM" id="SignalP"/>
    </source>
</evidence>
<keyword evidence="1" id="KW-0732">Signal</keyword>
<sequence>MVVVIVVIVMTVVLVVVGEVKLNSLIASDTIRCSSAGHRDHHHHHHVRLRCCWCCCCPSPKSSIPSAASGGDDGGAGGSDLCFMLHRTQPPAAGAWCPVRSVPVLRCESMYRFLVRGVAGSNAQINKLNPRPSQPVGHCCIQ</sequence>
<feature type="chain" id="PRO_5014824602" evidence="1">
    <location>
        <begin position="19"/>
        <end position="142"/>
    </location>
</feature>
<feature type="signal peptide" evidence="1">
    <location>
        <begin position="1"/>
        <end position="18"/>
    </location>
</feature>